<keyword evidence="2" id="KW-0472">Membrane</keyword>
<evidence type="ECO:0000256" key="2">
    <source>
        <dbReference type="SAM" id="Phobius"/>
    </source>
</evidence>
<dbReference type="Pfam" id="PF00932">
    <property type="entry name" value="LTD"/>
    <property type="match status" value="1"/>
</dbReference>
<dbReference type="EMBL" id="MHRF01000005">
    <property type="protein sequence ID" value="OHA18487.1"/>
    <property type="molecule type" value="Genomic_DNA"/>
</dbReference>
<dbReference type="Pfam" id="PF18911">
    <property type="entry name" value="PKD_4"/>
    <property type="match status" value="1"/>
</dbReference>
<feature type="compositionally biased region" description="Polar residues" evidence="1">
    <location>
        <begin position="163"/>
        <end position="172"/>
    </location>
</feature>
<dbReference type="InterPro" id="IPR013783">
    <property type="entry name" value="Ig-like_fold"/>
</dbReference>
<dbReference type="InterPro" id="IPR001322">
    <property type="entry name" value="Lamin_tail_dom"/>
</dbReference>
<dbReference type="PROSITE" id="PS51841">
    <property type="entry name" value="LTD"/>
    <property type="match status" value="1"/>
</dbReference>
<sequence>MRKQIAKIALYVLLFIVPALTSAQVSITEIMYDVAGGDTGREWIEVRNDTSSPFDFSFCKFTESGTNHSLTIFKGDSMLPPNGFAVIADSPEKFLADWPNFSGILFDSGAFSLLNTGEVLAITSCADASVNYTSDLGAAGDGNSLQFSNSVWISAPPTLGLVNASSPAPAQENQSAGNTSSNTSTTTQTSSASNSNFPTEPQISARIEGPTRSIVGTGTVFRGFAIGLQKEPLDGARFTWSFGDGSMKEGETVQHTFLIPSSYIVVLNVSSGKYSASVRLPITVIPLSISLSVVGEGEKGFIMLHNDASVEVDLSYWQLRSGGKTFVFPPHTIILAKADVPISNQISGLLPSAHDAELLYMNGEVATRAQIQAVSSSPSTVTPSTPAVSKPAAVVAQPAAVVKAVAREVEAESIEASSTTTPEATHSSSLKWFLLLGGIVFVGAGAYWVGGRDPKAGHGYSIIEEHDPS</sequence>
<feature type="transmembrane region" description="Helical" evidence="2">
    <location>
        <begin position="432"/>
        <end position="450"/>
    </location>
</feature>
<dbReference type="InterPro" id="IPR035986">
    <property type="entry name" value="PKD_dom_sf"/>
</dbReference>
<dbReference type="AlphaFoldDB" id="A0A1G2M3P1"/>
<dbReference type="Gene3D" id="2.60.40.10">
    <property type="entry name" value="Immunoglobulins"/>
    <property type="match status" value="1"/>
</dbReference>
<dbReference type="Proteomes" id="UP000178873">
    <property type="component" value="Unassembled WGS sequence"/>
</dbReference>
<gene>
    <name evidence="5" type="ORF">A2664_00900</name>
</gene>
<accession>A0A1G2M3P1</accession>
<dbReference type="InterPro" id="IPR036415">
    <property type="entry name" value="Lamin_tail_dom_sf"/>
</dbReference>
<organism evidence="5 6">
    <name type="scientific">Candidatus Taylorbacteria bacterium RIFCSPHIGHO2_01_FULL_46_22b</name>
    <dbReference type="NCBI Taxonomy" id="1802301"/>
    <lineage>
        <taxon>Bacteria</taxon>
        <taxon>Candidatus Tayloriibacteriota</taxon>
    </lineage>
</organism>
<evidence type="ECO:0000256" key="1">
    <source>
        <dbReference type="SAM" id="MobiDB-lite"/>
    </source>
</evidence>
<feature type="compositionally biased region" description="Low complexity" evidence="1">
    <location>
        <begin position="173"/>
        <end position="196"/>
    </location>
</feature>
<comment type="caution">
    <text evidence="5">The sequence shown here is derived from an EMBL/GenBank/DDBJ whole genome shotgun (WGS) entry which is preliminary data.</text>
</comment>
<reference evidence="5 6" key="1">
    <citation type="journal article" date="2016" name="Nat. Commun.">
        <title>Thousands of microbial genomes shed light on interconnected biogeochemical processes in an aquifer system.</title>
        <authorList>
            <person name="Anantharaman K."/>
            <person name="Brown C.T."/>
            <person name="Hug L.A."/>
            <person name="Sharon I."/>
            <person name="Castelle C.J."/>
            <person name="Probst A.J."/>
            <person name="Thomas B.C."/>
            <person name="Singh A."/>
            <person name="Wilkins M.J."/>
            <person name="Karaoz U."/>
            <person name="Brodie E.L."/>
            <person name="Williams K.H."/>
            <person name="Hubbard S.S."/>
            <person name="Banfield J.F."/>
        </authorList>
    </citation>
    <scope>NUCLEOTIDE SEQUENCE [LARGE SCALE GENOMIC DNA]</scope>
</reference>
<proteinExistence type="predicted"/>
<dbReference type="InterPro" id="IPR000601">
    <property type="entry name" value="PKD_dom"/>
</dbReference>
<evidence type="ECO:0000259" key="4">
    <source>
        <dbReference type="PROSITE" id="PS51841"/>
    </source>
</evidence>
<dbReference type="SUPFAM" id="SSF49299">
    <property type="entry name" value="PKD domain"/>
    <property type="match status" value="1"/>
</dbReference>
<evidence type="ECO:0000259" key="3">
    <source>
        <dbReference type="PROSITE" id="PS50093"/>
    </source>
</evidence>
<keyword evidence="2" id="KW-1133">Transmembrane helix</keyword>
<evidence type="ECO:0008006" key="7">
    <source>
        <dbReference type="Google" id="ProtNLM"/>
    </source>
</evidence>
<keyword evidence="2" id="KW-0812">Transmembrane</keyword>
<dbReference type="STRING" id="1802301.A2664_00900"/>
<evidence type="ECO:0000313" key="6">
    <source>
        <dbReference type="Proteomes" id="UP000178873"/>
    </source>
</evidence>
<evidence type="ECO:0000313" key="5">
    <source>
        <dbReference type="EMBL" id="OHA18487.1"/>
    </source>
</evidence>
<feature type="domain" description="LTD" evidence="4">
    <location>
        <begin position="19"/>
        <end position="134"/>
    </location>
</feature>
<feature type="domain" description="PKD" evidence="3">
    <location>
        <begin position="238"/>
        <end position="284"/>
    </location>
</feature>
<dbReference type="CDD" id="cd00146">
    <property type="entry name" value="PKD"/>
    <property type="match status" value="1"/>
</dbReference>
<name>A0A1G2M3P1_9BACT</name>
<feature type="region of interest" description="Disordered" evidence="1">
    <location>
        <begin position="163"/>
        <end position="209"/>
    </location>
</feature>
<dbReference type="SUPFAM" id="SSF74853">
    <property type="entry name" value="Lamin A/C globular tail domain"/>
    <property type="match status" value="1"/>
</dbReference>
<dbReference type="PROSITE" id="PS50093">
    <property type="entry name" value="PKD"/>
    <property type="match status" value="1"/>
</dbReference>
<protein>
    <recommendedName>
        <fullName evidence="7">PKD domain-containing protein</fullName>
    </recommendedName>
</protein>